<dbReference type="CDD" id="cd08476">
    <property type="entry name" value="PBP2_CrgA_like_7"/>
    <property type="match status" value="1"/>
</dbReference>
<proteinExistence type="inferred from homology"/>
<evidence type="ECO:0000259" key="5">
    <source>
        <dbReference type="PROSITE" id="PS50931"/>
    </source>
</evidence>
<sequence>MDSFSGMTIFVQVAELRSFGAAGRHLGISASAVSKGVARLEQKLGVRLFQRSTRSVSLTAEGTLFLERCRRILAEIAAAEHELASTTASPQGRLRVSLPLVSGLMWPVLSAFVSHYPQIELDLDFSDRLVDVVDEGFDAVVRTGELSDSRLMSKRLGISHFVCVGAPRYFEQYGMPERPEDIARHACLMHRVPSTGLLEKWRLRRDDEDADLRPAASMTSNHLETLRHMAIQGHGIAYLPDFAVRTAIDHGELVTVLNEWAGASSTFWILWPSNRLLLPRVRAFVDFMAKHLILHSKQSFVYSSNKFPPKN</sequence>
<feature type="domain" description="HTH lysR-type" evidence="5">
    <location>
        <begin position="1"/>
        <end position="59"/>
    </location>
</feature>
<dbReference type="SUPFAM" id="SSF53850">
    <property type="entry name" value="Periplasmic binding protein-like II"/>
    <property type="match status" value="1"/>
</dbReference>
<evidence type="ECO:0000256" key="2">
    <source>
        <dbReference type="ARBA" id="ARBA00023015"/>
    </source>
</evidence>
<accession>A0ABW3V350</accession>
<dbReference type="Gene3D" id="1.10.10.10">
    <property type="entry name" value="Winged helix-like DNA-binding domain superfamily/Winged helix DNA-binding domain"/>
    <property type="match status" value="1"/>
</dbReference>
<comment type="caution">
    <text evidence="6">The sequence shown here is derived from an EMBL/GenBank/DDBJ whole genome shotgun (WGS) entry which is preliminary data.</text>
</comment>
<dbReference type="Pfam" id="PF00126">
    <property type="entry name" value="HTH_1"/>
    <property type="match status" value="1"/>
</dbReference>
<dbReference type="InterPro" id="IPR036390">
    <property type="entry name" value="WH_DNA-bd_sf"/>
</dbReference>
<dbReference type="InterPro" id="IPR005119">
    <property type="entry name" value="LysR_subst-bd"/>
</dbReference>
<dbReference type="PANTHER" id="PTHR30537">
    <property type="entry name" value="HTH-TYPE TRANSCRIPTIONAL REGULATOR"/>
    <property type="match status" value="1"/>
</dbReference>
<reference evidence="7" key="1">
    <citation type="journal article" date="2019" name="Int. J. Syst. Evol. Microbiol.">
        <title>The Global Catalogue of Microorganisms (GCM) 10K type strain sequencing project: providing services to taxonomists for standard genome sequencing and annotation.</title>
        <authorList>
            <consortium name="The Broad Institute Genomics Platform"/>
            <consortium name="The Broad Institute Genome Sequencing Center for Infectious Disease"/>
            <person name="Wu L."/>
            <person name="Ma J."/>
        </authorList>
    </citation>
    <scope>NUCLEOTIDE SEQUENCE [LARGE SCALE GENOMIC DNA]</scope>
    <source>
        <strain evidence="7">CCUG 49584</strain>
    </source>
</reference>
<dbReference type="PANTHER" id="PTHR30537:SF72">
    <property type="entry name" value="LYSR FAMILY TRANSCRIPTIONAL REGULATOR"/>
    <property type="match status" value="1"/>
</dbReference>
<keyword evidence="4" id="KW-0804">Transcription</keyword>
<dbReference type="SUPFAM" id="SSF46785">
    <property type="entry name" value="Winged helix' DNA-binding domain"/>
    <property type="match status" value="1"/>
</dbReference>
<gene>
    <name evidence="6" type="ORF">ACFQ35_04230</name>
</gene>
<evidence type="ECO:0000313" key="7">
    <source>
        <dbReference type="Proteomes" id="UP001597263"/>
    </source>
</evidence>
<dbReference type="Proteomes" id="UP001597263">
    <property type="component" value="Unassembled WGS sequence"/>
</dbReference>
<keyword evidence="7" id="KW-1185">Reference proteome</keyword>
<keyword evidence="2" id="KW-0805">Transcription regulation</keyword>
<dbReference type="Gene3D" id="3.40.190.290">
    <property type="match status" value="1"/>
</dbReference>
<evidence type="ECO:0000256" key="3">
    <source>
        <dbReference type="ARBA" id="ARBA00023125"/>
    </source>
</evidence>
<dbReference type="InterPro" id="IPR036388">
    <property type="entry name" value="WH-like_DNA-bd_sf"/>
</dbReference>
<dbReference type="PRINTS" id="PR00039">
    <property type="entry name" value="HTHLYSR"/>
</dbReference>
<dbReference type="RefSeq" id="WP_289388554.1">
    <property type="nucleotide sequence ID" value="NZ_JAUCBM010000014.1"/>
</dbReference>
<keyword evidence="3" id="KW-0238">DNA-binding</keyword>
<dbReference type="Pfam" id="PF03466">
    <property type="entry name" value="LysR_substrate"/>
    <property type="match status" value="1"/>
</dbReference>
<dbReference type="InterPro" id="IPR000847">
    <property type="entry name" value="LysR_HTH_N"/>
</dbReference>
<dbReference type="InterPro" id="IPR058163">
    <property type="entry name" value="LysR-type_TF_proteobact-type"/>
</dbReference>
<organism evidence="6 7">
    <name type="scientific">Pseudochrobactrum kiredjianiae</name>
    <dbReference type="NCBI Taxonomy" id="386305"/>
    <lineage>
        <taxon>Bacteria</taxon>
        <taxon>Pseudomonadati</taxon>
        <taxon>Pseudomonadota</taxon>
        <taxon>Alphaproteobacteria</taxon>
        <taxon>Hyphomicrobiales</taxon>
        <taxon>Brucellaceae</taxon>
        <taxon>Pseudochrobactrum</taxon>
    </lineage>
</organism>
<evidence type="ECO:0000313" key="6">
    <source>
        <dbReference type="EMBL" id="MFD1226369.1"/>
    </source>
</evidence>
<protein>
    <submittedName>
        <fullName evidence="6">LysR family transcriptional regulator</fullName>
    </submittedName>
</protein>
<dbReference type="EMBL" id="JBHTMA010000025">
    <property type="protein sequence ID" value="MFD1226369.1"/>
    <property type="molecule type" value="Genomic_DNA"/>
</dbReference>
<dbReference type="PROSITE" id="PS50931">
    <property type="entry name" value="HTH_LYSR"/>
    <property type="match status" value="1"/>
</dbReference>
<evidence type="ECO:0000256" key="1">
    <source>
        <dbReference type="ARBA" id="ARBA00009437"/>
    </source>
</evidence>
<evidence type="ECO:0000256" key="4">
    <source>
        <dbReference type="ARBA" id="ARBA00023163"/>
    </source>
</evidence>
<name>A0ABW3V350_9HYPH</name>
<comment type="similarity">
    <text evidence="1">Belongs to the LysR transcriptional regulatory family.</text>
</comment>